<dbReference type="RefSeq" id="WP_313983094.1">
    <property type="nucleotide sequence ID" value="NZ_JASJOS010000010.1"/>
</dbReference>
<dbReference type="AlphaFoldDB" id="A0AAE3QR42"/>
<feature type="domain" description="Amidohydrolase-related" evidence="2">
    <location>
        <begin position="896"/>
        <end position="994"/>
    </location>
</feature>
<dbReference type="GO" id="GO:0016810">
    <property type="term" value="F:hydrolase activity, acting on carbon-nitrogen (but not peptide) bonds"/>
    <property type="evidence" value="ECO:0007669"/>
    <property type="project" value="InterPro"/>
</dbReference>
<dbReference type="Gene3D" id="3.20.20.140">
    <property type="entry name" value="Metal-dependent hydrolases"/>
    <property type="match status" value="2"/>
</dbReference>
<organism evidence="3 4">
    <name type="scientific">Xanthocytophaga flava</name>
    <dbReference type="NCBI Taxonomy" id="3048013"/>
    <lineage>
        <taxon>Bacteria</taxon>
        <taxon>Pseudomonadati</taxon>
        <taxon>Bacteroidota</taxon>
        <taxon>Cytophagia</taxon>
        <taxon>Cytophagales</taxon>
        <taxon>Rhodocytophagaceae</taxon>
        <taxon>Xanthocytophaga</taxon>
    </lineage>
</organism>
<evidence type="ECO:0000313" key="3">
    <source>
        <dbReference type="EMBL" id="MDJ1483351.1"/>
    </source>
</evidence>
<dbReference type="InterPro" id="IPR011059">
    <property type="entry name" value="Metal-dep_hydrolase_composite"/>
</dbReference>
<dbReference type="SUPFAM" id="SSF82171">
    <property type="entry name" value="DPP6 N-terminal domain-like"/>
    <property type="match status" value="2"/>
</dbReference>
<dbReference type="Pfam" id="PF01979">
    <property type="entry name" value="Amidohydro_1"/>
    <property type="match status" value="1"/>
</dbReference>
<dbReference type="Gene3D" id="2.30.40.10">
    <property type="entry name" value="Urease, subunit C, domain 1"/>
    <property type="match status" value="2"/>
</dbReference>
<reference evidence="3" key="1">
    <citation type="submission" date="2023-05" db="EMBL/GenBank/DDBJ databases">
        <authorList>
            <person name="Zhang X."/>
        </authorList>
    </citation>
    <scope>NUCLEOTIDE SEQUENCE</scope>
    <source>
        <strain evidence="3">YF14B1</strain>
    </source>
</reference>
<dbReference type="Proteomes" id="UP001241110">
    <property type="component" value="Unassembled WGS sequence"/>
</dbReference>
<evidence type="ECO:0000313" key="4">
    <source>
        <dbReference type="Proteomes" id="UP001241110"/>
    </source>
</evidence>
<dbReference type="EMBL" id="JASJOS010000010">
    <property type="protein sequence ID" value="MDJ1483351.1"/>
    <property type="molecule type" value="Genomic_DNA"/>
</dbReference>
<dbReference type="SUPFAM" id="SSF51556">
    <property type="entry name" value="Metallo-dependent hydrolases"/>
    <property type="match status" value="1"/>
</dbReference>
<comment type="similarity">
    <text evidence="1">Belongs to the TolB family.</text>
</comment>
<dbReference type="InterPro" id="IPR011042">
    <property type="entry name" value="6-blade_b-propeller_TolB-like"/>
</dbReference>
<accession>A0AAE3QR42</accession>
<proteinExistence type="inferred from homology"/>
<dbReference type="InterPro" id="IPR006680">
    <property type="entry name" value="Amidohydro-rel"/>
</dbReference>
<dbReference type="Gene3D" id="2.120.10.30">
    <property type="entry name" value="TolB, C-terminal domain"/>
    <property type="match status" value="2"/>
</dbReference>
<dbReference type="SUPFAM" id="SSF51338">
    <property type="entry name" value="Composite domain of metallo-dependent hydrolases"/>
    <property type="match status" value="1"/>
</dbReference>
<protein>
    <submittedName>
        <fullName evidence="3">Amidohydrolase family protein</fullName>
    </submittedName>
</protein>
<dbReference type="Pfam" id="PF07676">
    <property type="entry name" value="PD40"/>
    <property type="match status" value="8"/>
</dbReference>
<evidence type="ECO:0000256" key="1">
    <source>
        <dbReference type="ARBA" id="ARBA00009820"/>
    </source>
</evidence>
<dbReference type="PANTHER" id="PTHR36842:SF1">
    <property type="entry name" value="PROTEIN TOLB"/>
    <property type="match status" value="1"/>
</dbReference>
<name>A0AAE3QR42_9BACT</name>
<comment type="caution">
    <text evidence="3">The sequence shown here is derived from an EMBL/GenBank/DDBJ whole genome shotgun (WGS) entry which is preliminary data.</text>
</comment>
<dbReference type="InterPro" id="IPR011659">
    <property type="entry name" value="WD40"/>
</dbReference>
<dbReference type="PANTHER" id="PTHR36842">
    <property type="entry name" value="PROTEIN TOLB HOMOLOG"/>
    <property type="match status" value="1"/>
</dbReference>
<gene>
    <name evidence="3" type="ORF">QNI16_22825</name>
</gene>
<dbReference type="InterPro" id="IPR032466">
    <property type="entry name" value="Metal_Hydrolase"/>
</dbReference>
<evidence type="ECO:0000259" key="2">
    <source>
        <dbReference type="Pfam" id="PF01979"/>
    </source>
</evidence>
<sequence length="1004" mass="110855">MTFSIKLPLWVCVILGSLLLCYTPDPSFANNPTSFADSLKVTLTEGTNMAISISPDRKWLALDVQGTIWVLSVTGGEAHPVTDAFGDNRQPAWSPDGSQIAFQSFRDGTYHIWTVKKDGSGLKQQTFGVYDDREPHWAPDGKSLVFSSDRADNYDIWQLDMQSGKIIQLTTDIANDYCPAYNAEGTRIVFVSERSTGPGVYVREDNGKENLVSKVDGKLSAPAWNSTDTHISYNAFSAQGSFLEQIRVSDGNKLILSDPQEDVFPFRAEWLSADEFLYSADGQIKRRKVGKKGFKSIPFKAIVTIPKRSYARKRYSLDNHGPMAVKGIKGPVVSPDGRRIAFAALSDIWILENGKAEPIAITHDPYLDVDPAWSPDGSRLVYVSDRNGGMDLWIRNLKTGKDSCLADLPDDLNFPAWSPDGTKIAFYQGDPRNAWGRGTLSLINLSSGKIYKVHESLFVPSQPSWSADNKTIAISSLQVYSSRYREGVSEILLVSLDGKPDRYVSPVPDNTLAMRGKNGPVWSPDGSKMAYILDGLLWMVPVDLSGNLIGPPKRLTNELAEVPSWTGDSQRIVFLATDTLKQVSVTDGKIEVIPMHLTWQYKQPSERVVVHAGQLFNGLSATYQKDVDIVIEGNRIKEIVPHKTGQTGKVIDASDKTVIPGLFEMHTHQYAMTGEKQGRLWLSYGITSIREPGADPYDALERKESWASGVRKGPRQFFTGGLTDGSRIYYGLATSIHSEAHLELELKRSIRLEYDLIKTYVRMPDLMQQRITTFAHAHGIPVSSHEIYPAMGYAVDAVEHIGGTSRRGYSPKISAVNRTYQDVIELLAKSEMNITPTAALQGGFHAMATKYPALYENRQYTTFYSPEFTASMKASTGQIAKLYPGFLTNFASLQSTVKRLIAAGAHVTTGTDSPFVPYGTSLHTELQCWVDGGVTPFEALRSATLWAAEAVGVSKDLGSVEPGKLADLIIVTGDPLSQIRDAWNVETVIKNGEVYSLEELLKRP</sequence>